<dbReference type="EMBL" id="CZCS02000013">
    <property type="protein sequence ID" value="VXD14538.1"/>
    <property type="molecule type" value="Genomic_DNA"/>
</dbReference>
<dbReference type="OrthoDB" id="582253at2"/>
<accession>A0A7Z9BLY2</accession>
<keyword evidence="2" id="KW-0732">Signal</keyword>
<feature type="signal peptide" evidence="2">
    <location>
        <begin position="1"/>
        <end position="35"/>
    </location>
</feature>
<dbReference type="Proteomes" id="UP000182190">
    <property type="component" value="Unassembled WGS sequence"/>
</dbReference>
<keyword evidence="4" id="KW-1185">Reference proteome</keyword>
<dbReference type="AlphaFoldDB" id="A0A7Z9BLY2"/>
<gene>
    <name evidence="3" type="ORF">PL9631_110054</name>
</gene>
<protein>
    <submittedName>
        <fullName evidence="3">CsbD-like protein</fullName>
    </submittedName>
</protein>
<feature type="region of interest" description="Disordered" evidence="1">
    <location>
        <begin position="77"/>
        <end position="122"/>
    </location>
</feature>
<name>A0A7Z9BLY2_9CYAN</name>
<evidence type="ECO:0000256" key="2">
    <source>
        <dbReference type="SAM" id="SignalP"/>
    </source>
</evidence>
<reference evidence="3" key="1">
    <citation type="submission" date="2019-10" db="EMBL/GenBank/DDBJ databases">
        <authorList>
            <consortium name="Genoscope - CEA"/>
            <person name="William W."/>
        </authorList>
    </citation>
    <scope>NUCLEOTIDE SEQUENCE [LARGE SCALE GENOMIC DNA]</scope>
    <source>
        <strain evidence="3">BBR_PRJEB10994</strain>
    </source>
</reference>
<evidence type="ECO:0000313" key="3">
    <source>
        <dbReference type="EMBL" id="VXD14538.1"/>
    </source>
</evidence>
<feature type="compositionally biased region" description="Polar residues" evidence="1">
    <location>
        <begin position="81"/>
        <end position="97"/>
    </location>
</feature>
<comment type="caution">
    <text evidence="3">The sequence shown here is derived from an EMBL/GenBank/DDBJ whole genome shotgun (WGS) entry which is preliminary data.</text>
</comment>
<evidence type="ECO:0000313" key="4">
    <source>
        <dbReference type="Proteomes" id="UP000182190"/>
    </source>
</evidence>
<sequence>MILFSKVRKFLLSIGMVLFLSTALVFSLASESSWAASSSTQGMNSPQTQIAIMDQAKEMISNVKDKAQEAIANITDDQKTDVVQNDQQFDANTQQGILDSIKNPDYNPGGKTQEAAKQDRQAIKGVEADVRDLFKPEPPTK</sequence>
<feature type="chain" id="PRO_5030900816" evidence="2">
    <location>
        <begin position="36"/>
        <end position="141"/>
    </location>
</feature>
<proteinExistence type="predicted"/>
<organism evidence="3 4">
    <name type="scientific">Planktothrix paucivesiculata PCC 9631</name>
    <dbReference type="NCBI Taxonomy" id="671071"/>
    <lineage>
        <taxon>Bacteria</taxon>
        <taxon>Bacillati</taxon>
        <taxon>Cyanobacteriota</taxon>
        <taxon>Cyanophyceae</taxon>
        <taxon>Oscillatoriophycideae</taxon>
        <taxon>Oscillatoriales</taxon>
        <taxon>Microcoleaceae</taxon>
        <taxon>Planktothrix</taxon>
    </lineage>
</organism>
<dbReference type="RefSeq" id="WP_083616181.1">
    <property type="nucleotide sequence ID" value="NZ_LR734982.1"/>
</dbReference>
<evidence type="ECO:0000256" key="1">
    <source>
        <dbReference type="SAM" id="MobiDB-lite"/>
    </source>
</evidence>